<dbReference type="AlphaFoldDB" id="D7BRY9"/>
<dbReference type="PROSITE" id="PS51257">
    <property type="entry name" value="PROKAR_LIPOPROTEIN"/>
    <property type="match status" value="1"/>
</dbReference>
<name>D7BRY9_STRBB</name>
<dbReference type="eggNOG" id="ENOG5033J78">
    <property type="taxonomic scope" value="Bacteria"/>
</dbReference>
<dbReference type="KEGG" id="sbh:SBI_04205"/>
<gene>
    <name evidence="3" type="ordered locus">SBI_04205</name>
</gene>
<feature type="region of interest" description="Disordered" evidence="1">
    <location>
        <begin position="29"/>
        <end position="67"/>
    </location>
</feature>
<keyword evidence="2" id="KW-0732">Signal</keyword>
<feature type="compositionally biased region" description="Low complexity" evidence="1">
    <location>
        <begin position="30"/>
        <end position="51"/>
    </location>
</feature>
<dbReference type="EMBL" id="CP002047">
    <property type="protein sequence ID" value="ADI07326.1"/>
    <property type="molecule type" value="Genomic_DNA"/>
</dbReference>
<reference evidence="3 4" key="1">
    <citation type="journal article" date="2010" name="J. Bacteriol.">
        <title>Genome sequence of the milbemycin-producing bacterium Streptomyces bingchenggensis.</title>
        <authorList>
            <person name="Wang X.J."/>
            <person name="Yan Y.J."/>
            <person name="Zhang B."/>
            <person name="An J."/>
            <person name="Wang J.J."/>
            <person name="Tian J."/>
            <person name="Jiang L."/>
            <person name="Chen Y.H."/>
            <person name="Huang S.X."/>
            <person name="Yin M."/>
            <person name="Zhang J."/>
            <person name="Gao A.L."/>
            <person name="Liu C.X."/>
            <person name="Zhu Z.X."/>
            <person name="Xiang W.S."/>
        </authorList>
    </citation>
    <scope>NUCLEOTIDE SEQUENCE [LARGE SCALE GENOMIC DNA]</scope>
    <source>
        <strain evidence="3 4">BCW-1</strain>
    </source>
</reference>
<dbReference type="PATRIC" id="fig|749414.3.peg.4351"/>
<sequence length="141" mass="14469">MRAHRSRVRTFAAMSLLVTGALFATACQPSDADASKPGSSSSTPSASPSSGGDEGPEESRSANGTFSGELRYLATGKHTVGNQGFFVADDTKITGAGRICDANTACTPDQLDTVLKNDNGIMATVVIKDGIATSIDEHSAD</sequence>
<proteinExistence type="predicted"/>
<keyword evidence="4" id="KW-1185">Reference proteome</keyword>
<feature type="chain" id="PRO_5039139796" evidence="2">
    <location>
        <begin position="25"/>
        <end position="141"/>
    </location>
</feature>
<dbReference type="HOGENOM" id="CLU_1824177_0_0_11"/>
<dbReference type="Proteomes" id="UP000000377">
    <property type="component" value="Chromosome"/>
</dbReference>
<protein>
    <submittedName>
        <fullName evidence="3">Lipoprotein</fullName>
    </submittedName>
</protein>
<keyword evidence="3" id="KW-0449">Lipoprotein</keyword>
<feature type="signal peptide" evidence="2">
    <location>
        <begin position="1"/>
        <end position="24"/>
    </location>
</feature>
<dbReference type="STRING" id="749414.SBI_04205"/>
<evidence type="ECO:0000313" key="3">
    <source>
        <dbReference type="EMBL" id="ADI07326.1"/>
    </source>
</evidence>
<organism evidence="3 4">
    <name type="scientific">Streptomyces bingchenggensis (strain BCW-1)</name>
    <dbReference type="NCBI Taxonomy" id="749414"/>
    <lineage>
        <taxon>Bacteria</taxon>
        <taxon>Bacillati</taxon>
        <taxon>Actinomycetota</taxon>
        <taxon>Actinomycetes</taxon>
        <taxon>Kitasatosporales</taxon>
        <taxon>Streptomycetaceae</taxon>
        <taxon>Streptomyces</taxon>
    </lineage>
</organism>
<evidence type="ECO:0000313" key="4">
    <source>
        <dbReference type="Proteomes" id="UP000000377"/>
    </source>
</evidence>
<accession>D7BRY9</accession>
<evidence type="ECO:0000256" key="2">
    <source>
        <dbReference type="SAM" id="SignalP"/>
    </source>
</evidence>
<evidence type="ECO:0000256" key="1">
    <source>
        <dbReference type="SAM" id="MobiDB-lite"/>
    </source>
</evidence>